<reference evidence="3 4" key="1">
    <citation type="submission" date="2018-06" db="EMBL/GenBank/DDBJ databases">
        <title>Complete Genome Sequence of the Microcystin-Degrading Bacterium Sphingosinicella microcystinivorans Strain B-9.</title>
        <authorList>
            <person name="Jin H."/>
            <person name="Nishizawa T."/>
            <person name="Guo Y."/>
            <person name="Nishizawa A."/>
            <person name="Park H."/>
            <person name="Kato H."/>
            <person name="Tsuji K."/>
            <person name="Harada K."/>
        </authorList>
    </citation>
    <scope>NUCLEOTIDE SEQUENCE [LARGE SCALE GENOMIC DNA]</scope>
    <source>
        <strain evidence="3 4">B9</strain>
    </source>
</reference>
<dbReference type="EMBL" id="AP018711">
    <property type="protein sequence ID" value="BBE34466.1"/>
    <property type="molecule type" value="Genomic_DNA"/>
</dbReference>
<dbReference type="Pfam" id="PF00072">
    <property type="entry name" value="Response_reg"/>
    <property type="match status" value="1"/>
</dbReference>
<keyword evidence="1" id="KW-0597">Phosphoprotein</keyword>
<organism evidence="3 4">
    <name type="scientific">Sphingosinicella microcystinivorans</name>
    <dbReference type="NCBI Taxonomy" id="335406"/>
    <lineage>
        <taxon>Bacteria</taxon>
        <taxon>Pseudomonadati</taxon>
        <taxon>Pseudomonadota</taxon>
        <taxon>Alphaproteobacteria</taxon>
        <taxon>Sphingomonadales</taxon>
        <taxon>Sphingosinicellaceae</taxon>
        <taxon>Sphingosinicella</taxon>
    </lineage>
</organism>
<dbReference type="AlphaFoldDB" id="A0AAD1G1B6"/>
<dbReference type="PANTHER" id="PTHR43228:SF1">
    <property type="entry name" value="TWO-COMPONENT RESPONSE REGULATOR ARR22"/>
    <property type="match status" value="1"/>
</dbReference>
<dbReference type="PANTHER" id="PTHR43228">
    <property type="entry name" value="TWO-COMPONENT RESPONSE REGULATOR"/>
    <property type="match status" value="1"/>
</dbReference>
<protein>
    <submittedName>
        <fullName evidence="3">Response regulator</fullName>
    </submittedName>
</protein>
<dbReference type="Gene3D" id="3.40.50.2300">
    <property type="match status" value="1"/>
</dbReference>
<proteinExistence type="predicted"/>
<dbReference type="Proteomes" id="UP000275727">
    <property type="component" value="Chromosome"/>
</dbReference>
<dbReference type="PROSITE" id="PS50110">
    <property type="entry name" value="RESPONSE_REGULATORY"/>
    <property type="match status" value="1"/>
</dbReference>
<sequence>MKQLAQSSVREPVMKSCLIVDDSKVIRKVARRILEDLSFATEEAADGRDALEQCRQAMPDVILLDWNMPVMSGMEFLSALRAEQEGKRPLVVFCTTENDMAHIRAAIDAGADEYIMKPFDRDVIEAKLAQVGAL</sequence>
<dbReference type="SUPFAM" id="SSF52172">
    <property type="entry name" value="CheY-like"/>
    <property type="match status" value="1"/>
</dbReference>
<dbReference type="InterPro" id="IPR011006">
    <property type="entry name" value="CheY-like_superfamily"/>
</dbReference>
<dbReference type="InterPro" id="IPR052048">
    <property type="entry name" value="ST_Response_Regulator"/>
</dbReference>
<evidence type="ECO:0000259" key="2">
    <source>
        <dbReference type="PROSITE" id="PS50110"/>
    </source>
</evidence>
<name>A0AAD1G1B6_SPHMI</name>
<feature type="modified residue" description="4-aspartylphosphate" evidence="1">
    <location>
        <position position="65"/>
    </location>
</feature>
<evidence type="ECO:0000256" key="1">
    <source>
        <dbReference type="PROSITE-ProRule" id="PRU00169"/>
    </source>
</evidence>
<feature type="domain" description="Response regulatory" evidence="2">
    <location>
        <begin position="16"/>
        <end position="132"/>
    </location>
</feature>
<dbReference type="SMART" id="SM00448">
    <property type="entry name" value="REC"/>
    <property type="match status" value="1"/>
</dbReference>
<dbReference type="KEGG" id="smic:SmB9_21240"/>
<gene>
    <name evidence="3" type="ORF">SmB9_21240</name>
</gene>
<evidence type="ECO:0000313" key="4">
    <source>
        <dbReference type="Proteomes" id="UP000275727"/>
    </source>
</evidence>
<dbReference type="InterPro" id="IPR001789">
    <property type="entry name" value="Sig_transdc_resp-reg_receiver"/>
</dbReference>
<dbReference type="GO" id="GO:0000160">
    <property type="term" value="P:phosphorelay signal transduction system"/>
    <property type="evidence" value="ECO:0007669"/>
    <property type="project" value="InterPro"/>
</dbReference>
<accession>A0AAD1G1B6</accession>
<evidence type="ECO:0000313" key="3">
    <source>
        <dbReference type="EMBL" id="BBE34466.1"/>
    </source>
</evidence>